<evidence type="ECO:0000256" key="1">
    <source>
        <dbReference type="ARBA" id="ARBA00008520"/>
    </source>
</evidence>
<evidence type="ECO:0000256" key="8">
    <source>
        <dbReference type="PIRSR" id="PIRSR002825-1"/>
    </source>
</evidence>
<keyword evidence="4 8" id="KW-0479">Metal-binding</keyword>
<proteinExistence type="inferred from homology"/>
<evidence type="ECO:0000256" key="2">
    <source>
        <dbReference type="ARBA" id="ARBA00022448"/>
    </source>
</evidence>
<dbReference type="PIRSF" id="PIRSF002825">
    <property type="entry name" value="CfbpA"/>
    <property type="match status" value="1"/>
</dbReference>
<evidence type="ECO:0000256" key="9">
    <source>
        <dbReference type="SAM" id="MobiDB-lite"/>
    </source>
</evidence>
<dbReference type="InterPro" id="IPR006311">
    <property type="entry name" value="TAT_signal"/>
</dbReference>
<dbReference type="Gene3D" id="3.40.190.10">
    <property type="entry name" value="Periplasmic binding protein-like II"/>
    <property type="match status" value="2"/>
</dbReference>
<dbReference type="InterPro" id="IPR026045">
    <property type="entry name" value="Ferric-bd"/>
</dbReference>
<keyword evidence="3" id="KW-0410">Iron transport</keyword>
<feature type="region of interest" description="Disordered" evidence="9">
    <location>
        <begin position="57"/>
        <end position="88"/>
    </location>
</feature>
<reference evidence="10" key="1">
    <citation type="submission" date="2020-02" db="EMBL/GenBank/DDBJ databases">
        <authorList>
            <person name="Meier V. D."/>
        </authorList>
    </citation>
    <scope>NUCLEOTIDE SEQUENCE</scope>
    <source>
        <strain evidence="10">AVDCRST_MAG19</strain>
    </source>
</reference>
<dbReference type="EMBL" id="CADCWL010000259">
    <property type="protein sequence ID" value="CAA9586318.1"/>
    <property type="molecule type" value="Genomic_DNA"/>
</dbReference>
<protein>
    <submittedName>
        <fullName evidence="10">Ferric iron ABC transporter, iron-binding protein</fullName>
    </submittedName>
</protein>
<evidence type="ECO:0000313" key="10">
    <source>
        <dbReference type="EMBL" id="CAA9586318.1"/>
    </source>
</evidence>
<dbReference type="GO" id="GO:0055085">
    <property type="term" value="P:transmembrane transport"/>
    <property type="evidence" value="ECO:0007669"/>
    <property type="project" value="InterPro"/>
</dbReference>
<organism evidence="10">
    <name type="scientific">uncultured Thermomicrobiales bacterium</name>
    <dbReference type="NCBI Taxonomy" id="1645740"/>
    <lineage>
        <taxon>Bacteria</taxon>
        <taxon>Pseudomonadati</taxon>
        <taxon>Thermomicrobiota</taxon>
        <taxon>Thermomicrobia</taxon>
        <taxon>Thermomicrobiales</taxon>
        <taxon>environmental samples</taxon>
    </lineage>
</organism>
<keyword evidence="5" id="KW-0732">Signal</keyword>
<dbReference type="GO" id="GO:0006826">
    <property type="term" value="P:iron ion transport"/>
    <property type="evidence" value="ECO:0007669"/>
    <property type="project" value="UniProtKB-KW"/>
</dbReference>
<dbReference type="SUPFAM" id="SSF53850">
    <property type="entry name" value="Periplasmic binding protein-like II"/>
    <property type="match status" value="1"/>
</dbReference>
<evidence type="ECO:0000256" key="3">
    <source>
        <dbReference type="ARBA" id="ARBA00022496"/>
    </source>
</evidence>
<keyword evidence="7" id="KW-0406">Ion transport</keyword>
<name>A0A6J4VRW7_9BACT</name>
<dbReference type="PROSITE" id="PS01037">
    <property type="entry name" value="SBP_BACTERIAL_1"/>
    <property type="match status" value="1"/>
</dbReference>
<feature type="binding site" evidence="8">
    <location>
        <position position="279"/>
    </location>
    <ligand>
        <name>Fe cation</name>
        <dbReference type="ChEBI" id="CHEBI:24875"/>
    </ligand>
</feature>
<dbReference type="GO" id="GO:0030288">
    <property type="term" value="C:outer membrane-bounded periplasmic space"/>
    <property type="evidence" value="ECO:0007669"/>
    <property type="project" value="TreeGrafter"/>
</dbReference>
<evidence type="ECO:0000256" key="5">
    <source>
        <dbReference type="ARBA" id="ARBA00022729"/>
    </source>
</evidence>
<dbReference type="PROSITE" id="PS51318">
    <property type="entry name" value="TAT"/>
    <property type="match status" value="1"/>
</dbReference>
<feature type="binding site" evidence="8">
    <location>
        <position position="278"/>
    </location>
    <ligand>
        <name>Fe cation</name>
        <dbReference type="ChEBI" id="CHEBI:24875"/>
    </ligand>
</feature>
<dbReference type="InterPro" id="IPR006061">
    <property type="entry name" value="SBP_1_CS"/>
</dbReference>
<evidence type="ECO:0000256" key="7">
    <source>
        <dbReference type="ARBA" id="ARBA00023065"/>
    </source>
</evidence>
<dbReference type="PANTHER" id="PTHR30006">
    <property type="entry name" value="THIAMINE-BINDING PERIPLASMIC PROTEIN-RELATED"/>
    <property type="match status" value="1"/>
</dbReference>
<dbReference type="AlphaFoldDB" id="A0A6J4VRW7"/>
<sequence length="322" mass="33243">MVDATLNEHAGDDETTGPAAGGGRDRAMTRRGVIRAAGVGAAGLALAGLAVGPVAAQDATPEAEADPVADPEAGGGTPSGEGGELTIYSGRNENLVGPLLERFGEESGIDAEVRYAGTSELAATLLEEGENTPAGAFLAQDAGALGLLAAEGLLQPLPEELLNRVDERFRSPDGLWVGVSGRARVLVYNTDAVEEADLPASVRDLTDPRWRGQVGWAPENASFQSFVTAFRQLDGDEATREWLEGMLANEPVNFADSNAQVVAAVGAGEISVGLANHYYLYAAKEEEGEDFPIANHFFAAGDPGSLVNVAGVGILAGTEDEA</sequence>
<dbReference type="Pfam" id="PF13343">
    <property type="entry name" value="SBP_bac_6"/>
    <property type="match status" value="1"/>
</dbReference>
<feature type="compositionally biased region" description="Gly residues" evidence="9">
    <location>
        <begin position="73"/>
        <end position="83"/>
    </location>
</feature>
<keyword evidence="2" id="KW-0813">Transport</keyword>
<feature type="non-terminal residue" evidence="10">
    <location>
        <position position="322"/>
    </location>
</feature>
<comment type="similarity">
    <text evidence="1">Belongs to the bacterial solute-binding protein 1 family.</text>
</comment>
<feature type="region of interest" description="Disordered" evidence="9">
    <location>
        <begin position="1"/>
        <end position="26"/>
    </location>
</feature>
<accession>A0A6J4VRW7</accession>
<dbReference type="GO" id="GO:0046872">
    <property type="term" value="F:metal ion binding"/>
    <property type="evidence" value="ECO:0007669"/>
    <property type="project" value="UniProtKB-KW"/>
</dbReference>
<dbReference type="PANTHER" id="PTHR30006:SF15">
    <property type="entry name" value="IRON-UTILIZATION PERIPLASMIC PROTEIN"/>
    <property type="match status" value="1"/>
</dbReference>
<gene>
    <name evidence="10" type="ORF">AVDCRST_MAG19-4875</name>
</gene>
<evidence type="ECO:0000256" key="6">
    <source>
        <dbReference type="ARBA" id="ARBA00023004"/>
    </source>
</evidence>
<evidence type="ECO:0000256" key="4">
    <source>
        <dbReference type="ARBA" id="ARBA00022723"/>
    </source>
</evidence>
<keyword evidence="6 8" id="KW-0408">Iron</keyword>